<dbReference type="PANTHER" id="PTHR39159:SF1">
    <property type="entry name" value="UPF0374 PROTEIN YGAC"/>
    <property type="match status" value="1"/>
</dbReference>
<feature type="domain" description="DUF402" evidence="2">
    <location>
        <begin position="270"/>
        <end position="398"/>
    </location>
</feature>
<dbReference type="AlphaFoldDB" id="A0A2U9IGM4"/>
<evidence type="ECO:0000256" key="1">
    <source>
        <dbReference type="ARBA" id="ARBA00022801"/>
    </source>
</evidence>
<proteinExistence type="predicted"/>
<dbReference type="Pfam" id="PF04167">
    <property type="entry name" value="DUF402"/>
    <property type="match status" value="1"/>
</dbReference>
<dbReference type="EMBL" id="CP029289">
    <property type="protein sequence ID" value="AWR95198.1"/>
    <property type="molecule type" value="Genomic_DNA"/>
</dbReference>
<dbReference type="InterPro" id="IPR035930">
    <property type="entry name" value="FomD-like_sf"/>
</dbReference>
<gene>
    <name evidence="3" type="ORF">DFR85_11910</name>
</gene>
<keyword evidence="1" id="KW-0378">Hydrolase</keyword>
<evidence type="ECO:0000313" key="3">
    <source>
        <dbReference type="EMBL" id="AWR95198.1"/>
    </source>
</evidence>
<dbReference type="InterPro" id="IPR050212">
    <property type="entry name" value="Ntdp-like"/>
</dbReference>
<reference evidence="3 4" key="1">
    <citation type="submission" date="2018-05" db="EMBL/GenBank/DDBJ databases">
        <title>Complete Genome Sequences of Extremely Thermoacidophilic, Metal-Mobilizing Type-Strain Members of the Archaeal Family Sulfolobaceae: Acidianus brierleyi DSM-1651T, Acidianus sulfidivorans DSM-18786T, Metallosphaera hakonensis DSM-7519T, and Metallosphaera prunae DSM-10039T.</title>
        <authorList>
            <person name="Counts J.A."/>
            <person name="Kelly R.M."/>
        </authorList>
    </citation>
    <scope>NUCLEOTIDE SEQUENCE [LARGE SCALE GENOMIC DNA]</scope>
    <source>
        <strain evidence="3 4">DSM 1651</strain>
    </source>
</reference>
<evidence type="ECO:0000313" key="4">
    <source>
        <dbReference type="Proteomes" id="UP000248044"/>
    </source>
</evidence>
<dbReference type="Gene3D" id="2.40.380.10">
    <property type="entry name" value="FomD-like"/>
    <property type="match status" value="1"/>
</dbReference>
<sequence length="404" mass="47129">MSSSNNLKIRIRGIYATALTYLAKENFNVVQQSPQIALRFNENIRELPADVTIKDTEDGNIIVIGKDIGDFLHNIFKYSVIWKSPIKLYSVIKTEDCKFMNYEVDPCIDEGLVIKPPYEGRILLSKPKAVGKYAFVWRENGRTYFSEHVHDKNRLLKLSLPFNKKGYNIKWRSNADYAQDIDLKAEIERLIMNYDTNTFNQGEDFYLIIPSLQDKIFLDSIRSKVIKTQKFHHMLKLSFSDVDERNVIDMLNELIKDFMGIDHVKVNKKAIRLRGGKVIKKEVTEDGYKILLRREISPNGVYDGLNVLKEEGDYDIMEIDSSKWYEVHNYYSKDGKLKGKYINISTPPELLKGKIRYVDLEIDIVERDGKREVIDMEEFEKIKNNLSENLQKEVKKIIDNFTAL</sequence>
<dbReference type="GeneID" id="36832872"/>
<dbReference type="InterPro" id="IPR007295">
    <property type="entry name" value="DUF402"/>
</dbReference>
<protein>
    <submittedName>
        <fullName evidence="3">RNA-binding protein</fullName>
    </submittedName>
</protein>
<dbReference type="SUPFAM" id="SSF159234">
    <property type="entry name" value="FomD-like"/>
    <property type="match status" value="1"/>
</dbReference>
<dbReference type="KEGG" id="abri:DFR85_11910"/>
<accession>A0A2U9IGM4</accession>
<dbReference type="GO" id="GO:0016787">
    <property type="term" value="F:hydrolase activity"/>
    <property type="evidence" value="ECO:0007669"/>
    <property type="project" value="UniProtKB-KW"/>
</dbReference>
<dbReference type="Proteomes" id="UP000248044">
    <property type="component" value="Chromosome"/>
</dbReference>
<dbReference type="RefSeq" id="WP_110271079.1">
    <property type="nucleotide sequence ID" value="NZ_CP029289.2"/>
</dbReference>
<name>A0A2U9IGM4_9CREN</name>
<keyword evidence="4" id="KW-1185">Reference proteome</keyword>
<evidence type="ECO:0000259" key="2">
    <source>
        <dbReference type="Pfam" id="PF04167"/>
    </source>
</evidence>
<dbReference type="OrthoDB" id="84798at2157"/>
<dbReference type="PANTHER" id="PTHR39159">
    <property type="match status" value="1"/>
</dbReference>
<organism evidence="3 4">
    <name type="scientific">Acidianus brierleyi</name>
    <dbReference type="NCBI Taxonomy" id="41673"/>
    <lineage>
        <taxon>Archaea</taxon>
        <taxon>Thermoproteota</taxon>
        <taxon>Thermoprotei</taxon>
        <taxon>Sulfolobales</taxon>
        <taxon>Sulfolobaceae</taxon>
        <taxon>Acidianus</taxon>
    </lineage>
</organism>